<dbReference type="AlphaFoldDB" id="A0A7L6AQX6"/>
<gene>
    <name evidence="2" type="ORF">HZT40_07705</name>
</gene>
<proteinExistence type="predicted"/>
<evidence type="ECO:0000313" key="2">
    <source>
        <dbReference type="EMBL" id="QLQ31496.1"/>
    </source>
</evidence>
<name>A0A7L6AQX6_9GAMM</name>
<keyword evidence="3" id="KW-1185">Reference proteome</keyword>
<dbReference type="KEGG" id="this:HZT40_07705"/>
<evidence type="ECO:0000313" key="3">
    <source>
        <dbReference type="Proteomes" id="UP000510621"/>
    </source>
</evidence>
<sequence>MNTFSKSIFAAILVLASQAAAAASWFEANGESCFNVCQAHRLNAITSGVYRVNGNPFYICRANPGREGYRAGYNLQPNWSSKCFVGYSGQEQGIESYQCLCQ</sequence>
<dbReference type="EMBL" id="CP059265">
    <property type="protein sequence ID" value="QLQ31496.1"/>
    <property type="molecule type" value="Genomic_DNA"/>
</dbReference>
<feature type="chain" id="PRO_5029550546" evidence="1">
    <location>
        <begin position="23"/>
        <end position="102"/>
    </location>
</feature>
<reference evidence="2" key="1">
    <citation type="submission" date="2020-06" db="EMBL/GenBank/DDBJ databases">
        <title>Analysis procedures for assessing recovery of high quality, complete, closed genomes from Nanopore long read metagenome sequencing.</title>
        <authorList>
            <person name="Bessarab I."/>
            <person name="Arumugam K."/>
            <person name="Haryono M."/>
            <person name="Liu X."/>
            <person name="Roy S."/>
            <person name="Zuniga-Montanez R.E."/>
            <person name="Qiu G."/>
            <person name="Drautz-Moses D.I."/>
            <person name="Law Y.Y."/>
            <person name="Wuertz S."/>
            <person name="Lauro F.M."/>
            <person name="Huson D.H."/>
            <person name="Williams R.B."/>
        </authorList>
    </citation>
    <scope>NUCLEOTIDE SEQUENCE [LARGE SCALE GENOMIC DNA]</scope>
    <source>
        <strain evidence="2">SSD2</strain>
    </source>
</reference>
<evidence type="ECO:0000256" key="1">
    <source>
        <dbReference type="SAM" id="SignalP"/>
    </source>
</evidence>
<keyword evidence="1" id="KW-0732">Signal</keyword>
<organism evidence="2 3">
    <name type="scientific">Candidatus Thiothrix singaporensis</name>
    <dbReference type="NCBI Taxonomy" id="2799669"/>
    <lineage>
        <taxon>Bacteria</taxon>
        <taxon>Pseudomonadati</taxon>
        <taxon>Pseudomonadota</taxon>
        <taxon>Gammaproteobacteria</taxon>
        <taxon>Thiotrichales</taxon>
        <taxon>Thiotrichaceae</taxon>
        <taxon>Thiothrix</taxon>
    </lineage>
</organism>
<dbReference type="Proteomes" id="UP000510621">
    <property type="component" value="Chromosome"/>
</dbReference>
<feature type="signal peptide" evidence="1">
    <location>
        <begin position="1"/>
        <end position="22"/>
    </location>
</feature>
<protein>
    <submittedName>
        <fullName evidence="2">Uncharacterized protein</fullName>
    </submittedName>
</protein>
<accession>A0A7L6AQX6</accession>